<protein>
    <submittedName>
        <fullName evidence="1">Uncharacterized protein</fullName>
    </submittedName>
</protein>
<dbReference type="EMBL" id="UINC01171636">
    <property type="protein sequence ID" value="SVD76306.1"/>
    <property type="molecule type" value="Genomic_DNA"/>
</dbReference>
<proteinExistence type="predicted"/>
<evidence type="ECO:0000313" key="1">
    <source>
        <dbReference type="EMBL" id="SVD76306.1"/>
    </source>
</evidence>
<feature type="non-terminal residue" evidence="1">
    <location>
        <position position="23"/>
    </location>
</feature>
<sequence>MDQFEAYLMRIKSGSPEDPPFDI</sequence>
<reference evidence="1" key="1">
    <citation type="submission" date="2018-05" db="EMBL/GenBank/DDBJ databases">
        <authorList>
            <person name="Lanie J.A."/>
            <person name="Ng W.-L."/>
            <person name="Kazmierczak K.M."/>
            <person name="Andrzejewski T.M."/>
            <person name="Davidsen T.M."/>
            <person name="Wayne K.J."/>
            <person name="Tettelin H."/>
            <person name="Glass J.I."/>
            <person name="Rusch D."/>
            <person name="Podicherti R."/>
            <person name="Tsui H.-C.T."/>
            <person name="Winkler M.E."/>
        </authorList>
    </citation>
    <scope>NUCLEOTIDE SEQUENCE</scope>
</reference>
<gene>
    <name evidence="1" type="ORF">METZ01_LOCUS429160</name>
</gene>
<accession>A0A382XZ59</accession>
<name>A0A382XZ59_9ZZZZ</name>
<dbReference type="AlphaFoldDB" id="A0A382XZ59"/>
<organism evidence="1">
    <name type="scientific">marine metagenome</name>
    <dbReference type="NCBI Taxonomy" id="408172"/>
    <lineage>
        <taxon>unclassified sequences</taxon>
        <taxon>metagenomes</taxon>
        <taxon>ecological metagenomes</taxon>
    </lineage>
</organism>